<accession>A0ACC3TQU8</accession>
<sequence>MHVRGASASLSSSVAVTLSLFSSLFARLLRLNQAPLAHANFTNMTTSSLLEEATFISKQFDVSKDQLIAISNEFIRLTDLGLKSDGMPMAMIPSFVTGVPNGTEKGTFLAVDLGGTNFRVCSIHLNGDGTFDLLQTKSVIPRSLMVGTSKELFSFLAKRVDEFIKTHLDEKFNEEGGHSDNEHIYKLGFTFSFPVNQTAINSGTLLRWTKGFDVADAVGKDVCRLLQDELDLLNLPVHVAALVNDTVGTLMSRSYSSPGEAATLVGVILGTGTNGAYAESLAAVDKLDQSVAALANKSIMVINTEWGSFDNDMKVLPTTSWDDAVDLDTPNPGYQMFEKRVSGMFLGEILRRILLELNEKGHLFSKASTPLTTAWSLDTSILSRVEADTTPDLVAVKSIVETDLGLPTTLVERQAIKVIVEGVGKRSALLAGAVVGGILVHTKACQSNPVVDIGVDGSVFEFYPGYEDLMREALKDVIGENEKKVRIVSQYLSVASSASLPADYQSRIVGRDLLKQILRNSCIGTYVELWDGLHMGFTDFLF</sequence>
<organism evidence="1 2">
    <name type="scientific">Lipomyces orientalis</name>
    <dbReference type="NCBI Taxonomy" id="1233043"/>
    <lineage>
        <taxon>Eukaryota</taxon>
        <taxon>Fungi</taxon>
        <taxon>Dikarya</taxon>
        <taxon>Ascomycota</taxon>
        <taxon>Saccharomycotina</taxon>
        <taxon>Lipomycetes</taxon>
        <taxon>Lipomycetales</taxon>
        <taxon>Lipomycetaceae</taxon>
        <taxon>Lipomyces</taxon>
    </lineage>
</organism>
<reference evidence="2" key="1">
    <citation type="journal article" date="2024" name="Front. Bioeng. Biotechnol.">
        <title>Genome-scale model development and genomic sequencing of the oleaginous clade Lipomyces.</title>
        <authorList>
            <person name="Czajka J.J."/>
            <person name="Han Y."/>
            <person name="Kim J."/>
            <person name="Mondo S.J."/>
            <person name="Hofstad B.A."/>
            <person name="Robles A."/>
            <person name="Haridas S."/>
            <person name="Riley R."/>
            <person name="LaButti K."/>
            <person name="Pangilinan J."/>
            <person name="Andreopoulos W."/>
            <person name="Lipzen A."/>
            <person name="Yan J."/>
            <person name="Wang M."/>
            <person name="Ng V."/>
            <person name="Grigoriev I.V."/>
            <person name="Spatafora J.W."/>
            <person name="Magnuson J.K."/>
            <person name="Baker S.E."/>
            <person name="Pomraning K.R."/>
        </authorList>
    </citation>
    <scope>NUCLEOTIDE SEQUENCE [LARGE SCALE GENOMIC DNA]</scope>
    <source>
        <strain evidence="2">CBS 10300</strain>
    </source>
</reference>
<gene>
    <name evidence="1" type="ORF">V1517DRAFT_132555</name>
</gene>
<dbReference type="EMBL" id="MU970075">
    <property type="protein sequence ID" value="KAK9322523.1"/>
    <property type="molecule type" value="Genomic_DNA"/>
</dbReference>
<protein>
    <submittedName>
        <fullName evidence="1">Hexokinase-domain-containing protein</fullName>
    </submittedName>
</protein>
<comment type="caution">
    <text evidence="1">The sequence shown here is derived from an EMBL/GenBank/DDBJ whole genome shotgun (WGS) entry which is preliminary data.</text>
</comment>
<proteinExistence type="predicted"/>
<evidence type="ECO:0000313" key="1">
    <source>
        <dbReference type="EMBL" id="KAK9322523.1"/>
    </source>
</evidence>
<name>A0ACC3TQU8_9ASCO</name>
<keyword evidence="2" id="KW-1185">Reference proteome</keyword>
<evidence type="ECO:0000313" key="2">
    <source>
        <dbReference type="Proteomes" id="UP001489719"/>
    </source>
</evidence>
<dbReference type="Proteomes" id="UP001489719">
    <property type="component" value="Unassembled WGS sequence"/>
</dbReference>